<dbReference type="AlphaFoldDB" id="A0A9E6SUM0"/>
<reference evidence="2 4" key="1">
    <citation type="submission" date="2019-11" db="EMBL/GenBank/DDBJ databases">
        <title>Eggerthellaceae novel genus isolated from the rectal contents of marmort.</title>
        <authorList>
            <person name="Zhang G."/>
        </authorList>
    </citation>
    <scope>NUCLEOTIDE SEQUENCE [LARGE SCALE GENOMIC DNA]</scope>
    <source>
        <strain evidence="4">zg-886</strain>
        <strain evidence="2">Zg-886</strain>
    </source>
</reference>
<evidence type="ECO:0000313" key="5">
    <source>
        <dbReference type="Proteomes" id="UP000671910"/>
    </source>
</evidence>
<dbReference type="KEGG" id="ebz:J7S26_00075"/>
<dbReference type="EMBL" id="CP072829">
    <property type="protein sequence ID" value="QTU84382.1"/>
    <property type="molecule type" value="Genomic_DNA"/>
</dbReference>
<proteinExistence type="predicted"/>
<protein>
    <submittedName>
        <fullName evidence="3">Uncharacterized protein</fullName>
    </submittedName>
</protein>
<dbReference type="Proteomes" id="UP000636394">
    <property type="component" value="Unassembled WGS sequence"/>
</dbReference>
<reference evidence="3" key="2">
    <citation type="submission" date="2021-04" db="EMBL/GenBank/DDBJ databases">
        <title>Novel species in family Eggerthellaceae.</title>
        <authorList>
            <person name="Zhang G."/>
        </authorList>
    </citation>
    <scope>NUCLEOTIDE SEQUENCE</scope>
    <source>
        <strain evidence="3">Zg-886</strain>
    </source>
</reference>
<keyword evidence="1" id="KW-0472">Membrane</keyword>
<evidence type="ECO:0000313" key="2">
    <source>
        <dbReference type="EMBL" id="NHM13930.1"/>
    </source>
</evidence>
<sequence>MPTGAAHVKRHTKGTSNEISLSVLDAAKNAVRPGRHKDDPKVGTVSLFTVPGFRKKPKGAPKKDESLLYDTGIGRRKRARGTWKSRPAHASDAAAPTERGGALRWLASFGAVAFVVAASIGLVALGASFVSKDVSHQSYQSDRLDTAIAGLQETDEVFESLDVLVNDPFGSHPEEEELVYARRSAVGDSLAEADAAAREASENLRDNREKEVAANAVATAASRTNLWNVGLSVVDEARAARAARECVEEGWQAVLDADIHLKKAASLVSDTTDENIRRANEETNAASASLQQAVSLFMEAQNAYPSYDVALFLDYLQKRIESCGYALASNQALLDRDKETAQAQNDAYNQADQEAVELAEGLPNNPVASVKDVFEASVADKMKDYETARSQTGNADAFIRDYLGEQGK</sequence>
<feature type="transmembrane region" description="Helical" evidence="1">
    <location>
        <begin position="105"/>
        <end position="130"/>
    </location>
</feature>
<keyword evidence="4" id="KW-1185">Reference proteome</keyword>
<evidence type="ECO:0000313" key="3">
    <source>
        <dbReference type="EMBL" id="QTU84382.1"/>
    </source>
</evidence>
<keyword evidence="1" id="KW-1133">Transmembrane helix</keyword>
<dbReference type="EMBL" id="WPCR01000004">
    <property type="protein sequence ID" value="NHM13930.1"/>
    <property type="molecule type" value="Genomic_DNA"/>
</dbReference>
<organism evidence="3 5">
    <name type="scientific">Xiamenia xianingshaonis</name>
    <dbReference type="NCBI Taxonomy" id="2682776"/>
    <lineage>
        <taxon>Bacteria</taxon>
        <taxon>Bacillati</taxon>
        <taxon>Actinomycetota</taxon>
        <taxon>Coriobacteriia</taxon>
        <taxon>Eggerthellales</taxon>
        <taxon>Eggerthellaceae</taxon>
        <taxon>Xiamenia</taxon>
    </lineage>
</organism>
<dbReference type="Proteomes" id="UP000671910">
    <property type="component" value="Chromosome"/>
</dbReference>
<gene>
    <name evidence="2" type="ORF">GMI68_03955</name>
    <name evidence="3" type="ORF">J7S26_00075</name>
</gene>
<dbReference type="RefSeq" id="WP_166339054.1">
    <property type="nucleotide sequence ID" value="NZ_CP072829.1"/>
</dbReference>
<keyword evidence="1" id="KW-0812">Transmembrane</keyword>
<name>A0A9E6SUM0_9ACTN</name>
<evidence type="ECO:0000256" key="1">
    <source>
        <dbReference type="SAM" id="Phobius"/>
    </source>
</evidence>
<evidence type="ECO:0000313" key="4">
    <source>
        <dbReference type="Proteomes" id="UP000636394"/>
    </source>
</evidence>
<accession>A0A9E6SUM0</accession>